<reference evidence="4" key="1">
    <citation type="submission" date="2016-10" db="EMBL/GenBank/DDBJ databases">
        <authorList>
            <person name="Varghese N."/>
            <person name="Submissions S."/>
        </authorList>
    </citation>
    <scope>NUCLEOTIDE SEQUENCE [LARGE SCALE GENOMIC DNA]</scope>
    <source>
        <strain evidence="4">CGMCC 4.3525</strain>
    </source>
</reference>
<sequence>MIDPEIAAAVDLTLPPVLPSNLAVVRAGGRVVTDAELARGGAVTFAESDADGVPVLVLRPAGASGPPVLHLHGGGMVAGTRRTDLHVLAEWVTELGVVLVSPEYRLAPEHPHPAPVRDCFTVLEWMARNGFGSPVVAGTSAGGGLAAAVTLMARDLGGPAVRGQLLMCPMLDDRCDTPSSHEFPDGNTWVRASNITGWTALLGDARGGPDVSPYAAPARATDLSGLPPAYVDVGSADLFRDEAVDYAVRTWRVGGDAELHVWPGGCHGFDQLVPEAALSKRARAARMAWLGRVLYR</sequence>
<evidence type="ECO:0000313" key="3">
    <source>
        <dbReference type="EMBL" id="SES22851.1"/>
    </source>
</evidence>
<dbReference type="Proteomes" id="UP000199352">
    <property type="component" value="Unassembled WGS sequence"/>
</dbReference>
<dbReference type="PANTHER" id="PTHR48081:SF8">
    <property type="entry name" value="ALPHA_BETA HYDROLASE FOLD-3 DOMAIN-CONTAINING PROTEIN-RELATED"/>
    <property type="match status" value="1"/>
</dbReference>
<keyword evidence="1" id="KW-0378">Hydrolase</keyword>
<dbReference type="InterPro" id="IPR050300">
    <property type="entry name" value="GDXG_lipolytic_enzyme"/>
</dbReference>
<keyword evidence="4" id="KW-1185">Reference proteome</keyword>
<evidence type="ECO:0000259" key="2">
    <source>
        <dbReference type="Pfam" id="PF07859"/>
    </source>
</evidence>
<dbReference type="RefSeq" id="WP_089960188.1">
    <property type="nucleotide sequence ID" value="NZ_FOFR01000027.1"/>
</dbReference>
<protein>
    <submittedName>
        <fullName evidence="3">Acetyl esterase/lipase</fullName>
    </submittedName>
</protein>
<dbReference type="Pfam" id="PF07859">
    <property type="entry name" value="Abhydrolase_3"/>
    <property type="match status" value="1"/>
</dbReference>
<evidence type="ECO:0000256" key="1">
    <source>
        <dbReference type="ARBA" id="ARBA00022801"/>
    </source>
</evidence>
<dbReference type="STRING" id="402600.SAMN05216188_12722"/>
<accession>A0A1H9VMT1</accession>
<feature type="domain" description="Alpha/beta hydrolase fold-3" evidence="2">
    <location>
        <begin position="68"/>
        <end position="269"/>
    </location>
</feature>
<dbReference type="EMBL" id="FOFR01000027">
    <property type="protein sequence ID" value="SES22851.1"/>
    <property type="molecule type" value="Genomic_DNA"/>
</dbReference>
<dbReference type="InterPro" id="IPR013094">
    <property type="entry name" value="AB_hydrolase_3"/>
</dbReference>
<dbReference type="GO" id="GO:0016787">
    <property type="term" value="F:hydrolase activity"/>
    <property type="evidence" value="ECO:0007669"/>
    <property type="project" value="UniProtKB-KW"/>
</dbReference>
<dbReference type="Gene3D" id="3.40.50.1820">
    <property type="entry name" value="alpha/beta hydrolase"/>
    <property type="match status" value="1"/>
</dbReference>
<dbReference type="InterPro" id="IPR029058">
    <property type="entry name" value="AB_hydrolase_fold"/>
</dbReference>
<dbReference type="SUPFAM" id="SSF53474">
    <property type="entry name" value="alpha/beta-Hydrolases"/>
    <property type="match status" value="1"/>
</dbReference>
<gene>
    <name evidence="3" type="ORF">SAMN05216188_12722</name>
</gene>
<dbReference type="OrthoDB" id="3206739at2"/>
<name>A0A1H9VMT1_9PSEU</name>
<dbReference type="PANTHER" id="PTHR48081">
    <property type="entry name" value="AB HYDROLASE SUPERFAMILY PROTEIN C4A8.06C"/>
    <property type="match status" value="1"/>
</dbReference>
<organism evidence="3 4">
    <name type="scientific">Lentzea xinjiangensis</name>
    <dbReference type="NCBI Taxonomy" id="402600"/>
    <lineage>
        <taxon>Bacteria</taxon>
        <taxon>Bacillati</taxon>
        <taxon>Actinomycetota</taxon>
        <taxon>Actinomycetes</taxon>
        <taxon>Pseudonocardiales</taxon>
        <taxon>Pseudonocardiaceae</taxon>
        <taxon>Lentzea</taxon>
    </lineage>
</organism>
<proteinExistence type="predicted"/>
<dbReference type="AlphaFoldDB" id="A0A1H9VMT1"/>
<evidence type="ECO:0000313" key="4">
    <source>
        <dbReference type="Proteomes" id="UP000199352"/>
    </source>
</evidence>